<protein>
    <submittedName>
        <fullName evidence="1">Uncharacterized protein</fullName>
    </submittedName>
</protein>
<accession>A0A077P4Z6</accession>
<dbReference type="HOGENOM" id="CLU_3241583_0_0_6"/>
<evidence type="ECO:0000313" key="1">
    <source>
        <dbReference type="EMBL" id="CDH04886.1"/>
    </source>
</evidence>
<proteinExistence type="predicted"/>
<dbReference type="EMBL" id="CBSX010000059">
    <property type="protein sequence ID" value="CDH04886.1"/>
    <property type="molecule type" value="Genomic_DNA"/>
</dbReference>
<name>A0A077P4Z6_XENBV</name>
<gene>
    <name evidence="1" type="ORF">XBO1_1510015</name>
</gene>
<reference evidence="1" key="1">
    <citation type="submission" date="2013-07" db="EMBL/GenBank/DDBJ databases">
        <title>Sub-species coevolution in mutualistic symbiosis.</title>
        <authorList>
            <person name="Murfin K."/>
            <person name="Klassen J."/>
            <person name="Lee M."/>
            <person name="Forst S."/>
            <person name="Stock P."/>
            <person name="Goodrich-Blair H."/>
        </authorList>
    </citation>
    <scope>NUCLEOTIDE SEQUENCE [LARGE SCALE GENOMIC DNA]</scope>
    <source>
        <strain evidence="1">Oregonense</strain>
    </source>
</reference>
<sequence>MPALSIRVVNGGDNYADREGYCLVCLYISGYGFWGEIREIYHS</sequence>
<dbReference type="Proteomes" id="UP000028483">
    <property type="component" value="Unassembled WGS sequence"/>
</dbReference>
<dbReference type="AlphaFoldDB" id="A0A077P4Z6"/>
<organism evidence="1">
    <name type="scientific">Xenorhabdus bovienii str. oregonense</name>
    <dbReference type="NCBI Taxonomy" id="1398202"/>
    <lineage>
        <taxon>Bacteria</taxon>
        <taxon>Pseudomonadati</taxon>
        <taxon>Pseudomonadota</taxon>
        <taxon>Gammaproteobacteria</taxon>
        <taxon>Enterobacterales</taxon>
        <taxon>Morganellaceae</taxon>
        <taxon>Xenorhabdus</taxon>
    </lineage>
</organism>
<comment type="caution">
    <text evidence="1">The sequence shown here is derived from an EMBL/GenBank/DDBJ whole genome shotgun (WGS) entry which is preliminary data.</text>
</comment>